<evidence type="ECO:0000256" key="2">
    <source>
        <dbReference type="ARBA" id="ARBA00004429"/>
    </source>
</evidence>
<dbReference type="AlphaFoldDB" id="A0A918K3S8"/>
<evidence type="ECO:0000259" key="11">
    <source>
        <dbReference type="Pfam" id="PF07219"/>
    </source>
</evidence>
<keyword evidence="6 10" id="KW-0812">Transmembrane</keyword>
<protein>
    <submittedName>
        <fullName evidence="12">Heme biosynthesis protein HemY</fullName>
    </submittedName>
</protein>
<reference evidence="12" key="1">
    <citation type="journal article" date="2014" name="Int. J. Syst. Evol. Microbiol.">
        <title>Complete genome sequence of Corynebacterium casei LMG S-19264T (=DSM 44701T), isolated from a smear-ripened cheese.</title>
        <authorList>
            <consortium name="US DOE Joint Genome Institute (JGI-PGF)"/>
            <person name="Walter F."/>
            <person name="Albersmeier A."/>
            <person name="Kalinowski J."/>
            <person name="Ruckert C."/>
        </authorList>
    </citation>
    <scope>NUCLEOTIDE SEQUENCE</scope>
    <source>
        <strain evidence="12">KCTC 22169</strain>
    </source>
</reference>
<keyword evidence="13" id="KW-1185">Reference proteome</keyword>
<evidence type="ECO:0000256" key="10">
    <source>
        <dbReference type="SAM" id="Phobius"/>
    </source>
</evidence>
<dbReference type="Gene3D" id="1.25.40.10">
    <property type="entry name" value="Tetratricopeptide repeat domain"/>
    <property type="match status" value="1"/>
</dbReference>
<organism evidence="12 13">
    <name type="scientific">Saccharospirillum salsuginis</name>
    <dbReference type="NCBI Taxonomy" id="418750"/>
    <lineage>
        <taxon>Bacteria</taxon>
        <taxon>Pseudomonadati</taxon>
        <taxon>Pseudomonadota</taxon>
        <taxon>Gammaproteobacteria</taxon>
        <taxon>Oceanospirillales</taxon>
        <taxon>Saccharospirillaceae</taxon>
        <taxon>Saccharospirillum</taxon>
    </lineage>
</organism>
<evidence type="ECO:0000256" key="3">
    <source>
        <dbReference type="ARBA" id="ARBA00004744"/>
    </source>
</evidence>
<keyword evidence="5" id="KW-0997">Cell inner membrane</keyword>
<comment type="function">
    <text evidence="1">Involved in a late step of protoheme IX synthesis.</text>
</comment>
<evidence type="ECO:0000256" key="1">
    <source>
        <dbReference type="ARBA" id="ARBA00002962"/>
    </source>
</evidence>
<feature type="domain" description="HemY N-terminal" evidence="11">
    <location>
        <begin position="30"/>
        <end position="126"/>
    </location>
</feature>
<evidence type="ECO:0000256" key="9">
    <source>
        <dbReference type="ARBA" id="ARBA00023244"/>
    </source>
</evidence>
<keyword evidence="7 10" id="KW-1133">Transmembrane helix</keyword>
<evidence type="ECO:0000313" key="12">
    <source>
        <dbReference type="EMBL" id="GGX44640.1"/>
    </source>
</evidence>
<keyword evidence="8 10" id="KW-0472">Membrane</keyword>
<keyword evidence="9" id="KW-0627">Porphyrin biosynthesis</keyword>
<evidence type="ECO:0000256" key="7">
    <source>
        <dbReference type="ARBA" id="ARBA00022989"/>
    </source>
</evidence>
<feature type="transmembrane region" description="Helical" evidence="10">
    <location>
        <begin position="46"/>
        <end position="63"/>
    </location>
</feature>
<dbReference type="NCBIfam" id="TIGR00540">
    <property type="entry name" value="TPR_hemY_coli"/>
    <property type="match status" value="1"/>
</dbReference>
<accession>A0A918K3S8</accession>
<comment type="subcellular location">
    <subcellularLocation>
        <location evidence="2">Cell inner membrane</location>
        <topology evidence="2">Multi-pass membrane protein</topology>
    </subcellularLocation>
</comment>
<sequence>MSRMVWKVLLWFVLLLAAGVLAHFMVRHPGYVMVTWGNWMVEITLWAALGALVVTLAAIWLVWRLTRGLNPIRLARQYRDRRDRKLARVETEKAVKAWLQGDDENALTALDKVIKAGGSERLPRVLTLLPARNSGQWEERLNRFMEIDPDLAVAGLALQADQLWQAGDRTGFLAGIDRHPELLEVKRLRHRYWRALIDGGRAEEALISVGATPALNPSDRERWQQEAGLALIKQCLDNDQPDFTRLKTIPRKIRQQPALVAAEVRCLARHEKLDDAFKLLKKALDSRPADELVALLVDCPFDAQQALKLAEQLEGRHQRSATLSWALGVLCKRQSLWGKAEDYLNDAWQQDDRASIGLALARLYESRHQTEKAQAIYKTLAQRTKGTSDLG</sequence>
<dbReference type="InterPro" id="IPR005254">
    <property type="entry name" value="Heme_biosyn_assoc_TPR_pro"/>
</dbReference>
<evidence type="ECO:0000256" key="4">
    <source>
        <dbReference type="ARBA" id="ARBA00022475"/>
    </source>
</evidence>
<name>A0A918K3S8_9GAMM</name>
<evidence type="ECO:0000313" key="13">
    <source>
        <dbReference type="Proteomes" id="UP000626148"/>
    </source>
</evidence>
<evidence type="ECO:0000256" key="6">
    <source>
        <dbReference type="ARBA" id="ARBA00022692"/>
    </source>
</evidence>
<dbReference type="Proteomes" id="UP000626148">
    <property type="component" value="Unassembled WGS sequence"/>
</dbReference>
<dbReference type="Pfam" id="PF07219">
    <property type="entry name" value="HemY_N"/>
    <property type="match status" value="1"/>
</dbReference>
<keyword evidence="4" id="KW-1003">Cell membrane</keyword>
<reference evidence="12" key="2">
    <citation type="submission" date="2020-09" db="EMBL/GenBank/DDBJ databases">
        <authorList>
            <person name="Sun Q."/>
            <person name="Kim S."/>
        </authorList>
    </citation>
    <scope>NUCLEOTIDE SEQUENCE</scope>
    <source>
        <strain evidence="12">KCTC 22169</strain>
    </source>
</reference>
<dbReference type="SUPFAM" id="SSF48452">
    <property type="entry name" value="TPR-like"/>
    <property type="match status" value="1"/>
</dbReference>
<gene>
    <name evidence="12" type="ORF">GCM10007392_09290</name>
</gene>
<comment type="caution">
    <text evidence="12">The sequence shown here is derived from an EMBL/GenBank/DDBJ whole genome shotgun (WGS) entry which is preliminary data.</text>
</comment>
<dbReference type="GO" id="GO:0005886">
    <property type="term" value="C:plasma membrane"/>
    <property type="evidence" value="ECO:0007669"/>
    <property type="project" value="UniProtKB-SubCell"/>
</dbReference>
<dbReference type="EMBL" id="BMXR01000002">
    <property type="protein sequence ID" value="GGX44640.1"/>
    <property type="molecule type" value="Genomic_DNA"/>
</dbReference>
<dbReference type="GO" id="GO:0006779">
    <property type="term" value="P:porphyrin-containing compound biosynthetic process"/>
    <property type="evidence" value="ECO:0007669"/>
    <property type="project" value="UniProtKB-KW"/>
</dbReference>
<comment type="pathway">
    <text evidence="3">Porphyrin-containing compound metabolism; protoheme biosynthesis.</text>
</comment>
<dbReference type="RefSeq" id="WP_189607327.1">
    <property type="nucleotide sequence ID" value="NZ_BMXR01000002.1"/>
</dbReference>
<dbReference type="InterPro" id="IPR010817">
    <property type="entry name" value="HemY_N"/>
</dbReference>
<dbReference type="GO" id="GO:0042168">
    <property type="term" value="P:heme metabolic process"/>
    <property type="evidence" value="ECO:0007669"/>
    <property type="project" value="InterPro"/>
</dbReference>
<evidence type="ECO:0000256" key="8">
    <source>
        <dbReference type="ARBA" id="ARBA00023136"/>
    </source>
</evidence>
<dbReference type="InterPro" id="IPR011990">
    <property type="entry name" value="TPR-like_helical_dom_sf"/>
</dbReference>
<evidence type="ECO:0000256" key="5">
    <source>
        <dbReference type="ARBA" id="ARBA00022519"/>
    </source>
</evidence>
<proteinExistence type="predicted"/>